<sequence length="145" mass="15329">MNLSSSSPASPSVLPARREERGFTLLEVLVAFVIAALALGVLYEGAIGALQASRVADRTSEAVSRARSHLATIGHGVPLRPTAQEGDDGSGFSWRLRIRPGGSIAADGGTLTLWLAEVEERWTDGGHERRVMLRTERVGAAAAGR</sequence>
<keyword evidence="1" id="KW-0472">Membrane</keyword>
<evidence type="ECO:0000256" key="1">
    <source>
        <dbReference type="SAM" id="Phobius"/>
    </source>
</evidence>
<organism evidence="2 3">
    <name type="scientific">Rhizosaccharibacter radicis</name>
    <dbReference type="NCBI Taxonomy" id="2782605"/>
    <lineage>
        <taxon>Bacteria</taxon>
        <taxon>Pseudomonadati</taxon>
        <taxon>Pseudomonadota</taxon>
        <taxon>Alphaproteobacteria</taxon>
        <taxon>Acetobacterales</taxon>
        <taxon>Acetobacteraceae</taxon>
        <taxon>Rhizosaccharibacter</taxon>
    </lineage>
</organism>
<dbReference type="PROSITE" id="PS00409">
    <property type="entry name" value="PROKAR_NTER_METHYL"/>
    <property type="match status" value="1"/>
</dbReference>
<keyword evidence="1" id="KW-1133">Transmembrane helix</keyword>
<dbReference type="EMBL" id="JAMZEJ010000001">
    <property type="protein sequence ID" value="MCQ8239510.1"/>
    <property type="molecule type" value="Genomic_DNA"/>
</dbReference>
<dbReference type="NCBIfam" id="TIGR02532">
    <property type="entry name" value="IV_pilin_GFxxxE"/>
    <property type="match status" value="1"/>
</dbReference>
<dbReference type="RefSeq" id="WP_422918246.1">
    <property type="nucleotide sequence ID" value="NZ_JAMZEJ010000001.1"/>
</dbReference>
<keyword evidence="1" id="KW-0812">Transmembrane</keyword>
<gene>
    <name evidence="2" type="ORF">NFI88_01470</name>
</gene>
<dbReference type="InterPro" id="IPR012902">
    <property type="entry name" value="N_methyl_site"/>
</dbReference>
<dbReference type="Proteomes" id="UP001524547">
    <property type="component" value="Unassembled WGS sequence"/>
</dbReference>
<comment type="caution">
    <text evidence="2">The sequence shown here is derived from an EMBL/GenBank/DDBJ whole genome shotgun (WGS) entry which is preliminary data.</text>
</comment>
<proteinExistence type="predicted"/>
<accession>A0ABT1VTL0</accession>
<dbReference type="Pfam" id="PF07963">
    <property type="entry name" value="N_methyl"/>
    <property type="match status" value="1"/>
</dbReference>
<feature type="transmembrane region" description="Helical" evidence="1">
    <location>
        <begin position="23"/>
        <end position="43"/>
    </location>
</feature>
<name>A0ABT1VTL0_9PROT</name>
<dbReference type="InterPro" id="IPR045584">
    <property type="entry name" value="Pilin-like"/>
</dbReference>
<protein>
    <submittedName>
        <fullName evidence="2">Type II secretion system GspH family protein</fullName>
    </submittedName>
</protein>
<dbReference type="SUPFAM" id="SSF54523">
    <property type="entry name" value="Pili subunits"/>
    <property type="match status" value="1"/>
</dbReference>
<evidence type="ECO:0000313" key="3">
    <source>
        <dbReference type="Proteomes" id="UP001524547"/>
    </source>
</evidence>
<keyword evidence="3" id="KW-1185">Reference proteome</keyword>
<reference evidence="2 3" key="1">
    <citation type="submission" date="2022-06" db="EMBL/GenBank/DDBJ databases">
        <title>Rhizosaccharibacter gen. nov. sp. nov. KSS12, endophytic bacteria isolated from sugarcane.</title>
        <authorList>
            <person name="Pitiwittayakul N."/>
        </authorList>
    </citation>
    <scope>NUCLEOTIDE SEQUENCE [LARGE SCALE GENOMIC DNA]</scope>
    <source>
        <strain evidence="2 3">KSS12</strain>
    </source>
</reference>
<evidence type="ECO:0000313" key="2">
    <source>
        <dbReference type="EMBL" id="MCQ8239510.1"/>
    </source>
</evidence>